<evidence type="ECO:0000313" key="1">
    <source>
        <dbReference type="EMBL" id="MBB6410678.1"/>
    </source>
</evidence>
<gene>
    <name evidence="1" type="ORF">HNQ71_003352</name>
</gene>
<evidence type="ECO:0000313" key="2">
    <source>
        <dbReference type="Proteomes" id="UP000556329"/>
    </source>
</evidence>
<reference evidence="1 2" key="1">
    <citation type="submission" date="2020-08" db="EMBL/GenBank/DDBJ databases">
        <title>Genomic Encyclopedia of Type Strains, Phase IV (KMG-IV): sequencing the most valuable type-strain genomes for metagenomic binning, comparative biology and taxonomic classification.</title>
        <authorList>
            <person name="Goeker M."/>
        </authorList>
    </citation>
    <scope>NUCLEOTIDE SEQUENCE [LARGE SCALE GENOMIC DNA]</scope>
    <source>
        <strain evidence="1 2">DSM 100039</strain>
    </source>
</reference>
<organism evidence="1 2">
    <name type="scientific">Mesorhizobium sangaii</name>
    <dbReference type="NCBI Taxonomy" id="505389"/>
    <lineage>
        <taxon>Bacteria</taxon>
        <taxon>Pseudomonadati</taxon>
        <taxon>Pseudomonadota</taxon>
        <taxon>Alphaproteobacteria</taxon>
        <taxon>Hyphomicrobiales</taxon>
        <taxon>Phyllobacteriaceae</taxon>
        <taxon>Mesorhizobium</taxon>
    </lineage>
</organism>
<comment type="caution">
    <text evidence="1">The sequence shown here is derived from an EMBL/GenBank/DDBJ whole genome shotgun (WGS) entry which is preliminary data.</text>
</comment>
<dbReference type="EMBL" id="JACHEF010000003">
    <property type="protein sequence ID" value="MBB6410678.1"/>
    <property type="molecule type" value="Genomic_DNA"/>
</dbReference>
<keyword evidence="2" id="KW-1185">Reference proteome</keyword>
<dbReference type="Proteomes" id="UP000556329">
    <property type="component" value="Unassembled WGS sequence"/>
</dbReference>
<name>A0A841PD65_9HYPH</name>
<proteinExistence type="predicted"/>
<dbReference type="AlphaFoldDB" id="A0A841PD65"/>
<sequence length="32" mass="3458">MSILVLLDVESALEESFNGKVCPCIEVVEAYG</sequence>
<protein>
    <submittedName>
        <fullName evidence="1">Uncharacterized protein</fullName>
    </submittedName>
</protein>
<accession>A0A841PD65</accession>